<feature type="domain" description="Amino acid transporter transmembrane" evidence="6">
    <location>
        <begin position="57"/>
        <end position="188"/>
    </location>
</feature>
<keyword evidence="2 5" id="KW-0812">Transmembrane</keyword>
<keyword evidence="8" id="KW-1185">Reference proteome</keyword>
<dbReference type="InterPro" id="IPR013057">
    <property type="entry name" value="AA_transpt_TM"/>
</dbReference>
<keyword evidence="4 5" id="KW-0472">Membrane</keyword>
<accession>A0A3M2QM16</accession>
<feature type="transmembrane region" description="Helical" evidence="5">
    <location>
        <begin position="133"/>
        <end position="161"/>
    </location>
</feature>
<feature type="transmembrane region" description="Helical" evidence="5">
    <location>
        <begin position="167"/>
        <end position="186"/>
    </location>
</feature>
<dbReference type="EMBL" id="NKUJ01001076">
    <property type="protein sequence ID" value="RMI94083.1"/>
    <property type="molecule type" value="Genomic_DNA"/>
</dbReference>
<evidence type="ECO:0000256" key="1">
    <source>
        <dbReference type="ARBA" id="ARBA00004370"/>
    </source>
</evidence>
<dbReference type="Proteomes" id="UP000277212">
    <property type="component" value="Unassembled WGS sequence"/>
</dbReference>
<name>A0A3M2QM16_9HYPO</name>
<proteinExistence type="predicted"/>
<dbReference type="AlphaFoldDB" id="A0A3M2QM16"/>
<comment type="caution">
    <text evidence="7">The sequence shown here is derived from an EMBL/GenBank/DDBJ whole genome shotgun (WGS) entry which is preliminary data.</text>
</comment>
<comment type="subcellular location">
    <subcellularLocation>
        <location evidence="1">Membrane</location>
    </subcellularLocation>
</comment>
<evidence type="ECO:0000256" key="5">
    <source>
        <dbReference type="SAM" id="Phobius"/>
    </source>
</evidence>
<evidence type="ECO:0000313" key="7">
    <source>
        <dbReference type="EMBL" id="RMI94083.1"/>
    </source>
</evidence>
<evidence type="ECO:0000256" key="3">
    <source>
        <dbReference type="ARBA" id="ARBA00022989"/>
    </source>
</evidence>
<organism evidence="7 8">
    <name type="scientific">Fusarium kuroshium</name>
    <dbReference type="NCBI Taxonomy" id="2010991"/>
    <lineage>
        <taxon>Eukaryota</taxon>
        <taxon>Fungi</taxon>
        <taxon>Dikarya</taxon>
        <taxon>Ascomycota</taxon>
        <taxon>Pezizomycotina</taxon>
        <taxon>Sordariomycetes</taxon>
        <taxon>Hypocreomycetidae</taxon>
        <taxon>Hypocreales</taxon>
        <taxon>Nectriaceae</taxon>
        <taxon>Fusarium</taxon>
        <taxon>Fusarium solani species complex</taxon>
    </lineage>
</organism>
<gene>
    <name evidence="7" type="ORF">CDV36_016500</name>
</gene>
<reference evidence="7 8" key="1">
    <citation type="submission" date="2017-06" db="EMBL/GenBank/DDBJ databases">
        <title>Comparative genomic analysis of Ambrosia Fusariam Clade fungi.</title>
        <authorList>
            <person name="Stajich J.E."/>
            <person name="Carrillo J."/>
            <person name="Kijimoto T."/>
            <person name="Eskalen A."/>
            <person name="O'Donnell K."/>
            <person name="Kasson M."/>
        </authorList>
    </citation>
    <scope>NUCLEOTIDE SEQUENCE [LARGE SCALE GENOMIC DNA]</scope>
    <source>
        <strain evidence="7">UCR3666</strain>
    </source>
</reference>
<protein>
    <recommendedName>
        <fullName evidence="6">Amino acid transporter transmembrane domain-containing protein</fullName>
    </recommendedName>
</protein>
<keyword evidence="3 5" id="KW-1133">Transmembrane helix</keyword>
<dbReference type="STRING" id="2010991.A0A3M2QM16"/>
<feature type="non-terminal residue" evidence="7">
    <location>
        <position position="190"/>
    </location>
</feature>
<dbReference type="Pfam" id="PF01490">
    <property type="entry name" value="Aa_trans"/>
    <property type="match status" value="1"/>
</dbReference>
<sequence>MASYNKEAKELVFSSTPRNGSVSIGTTNIGVTDGSHDVDDRAPQVVDNTALAPGLRTMSRRDAIFVLLPNQVGLGVLSLPGVLKTLGLVPAQAVLPPSSSSCSTAFELKLFYDRHPHVLNIVDMARIVGGRGFACVAAFGMILLVVMTAASASVTFSVALSLLSDDALSSTVFIGIGCICCWFLCIPRTA</sequence>
<evidence type="ECO:0000313" key="8">
    <source>
        <dbReference type="Proteomes" id="UP000277212"/>
    </source>
</evidence>
<dbReference type="OrthoDB" id="10517100at2759"/>
<evidence type="ECO:0000256" key="2">
    <source>
        <dbReference type="ARBA" id="ARBA00022692"/>
    </source>
</evidence>
<evidence type="ECO:0000259" key="6">
    <source>
        <dbReference type="Pfam" id="PF01490"/>
    </source>
</evidence>
<evidence type="ECO:0000256" key="4">
    <source>
        <dbReference type="ARBA" id="ARBA00023136"/>
    </source>
</evidence>
<dbReference type="GO" id="GO:0016020">
    <property type="term" value="C:membrane"/>
    <property type="evidence" value="ECO:0007669"/>
    <property type="project" value="UniProtKB-SubCell"/>
</dbReference>